<sequence>MTNIDRNAVVQFLEERGTARIKLHHRSLLDHLAGTEQLLRSWGCSDDVAIAGLCHAVYGTDGLVAPLVELADRPKLSALIGEAAESAVHLYGCCDRKFVYPQLGNGADVTWRDRFTGREWVVGAAELATFTLLTWANALEAAGAGTDGDWSAVSYLFLLTADLVGPQPKQAATEILGVDFAA</sequence>
<name>A0A1M4DVQ3_9ACTN</name>
<evidence type="ECO:0000313" key="2">
    <source>
        <dbReference type="EMBL" id="SBO90640.1"/>
    </source>
</evidence>
<feature type="domain" description="DUF6817" evidence="1">
    <location>
        <begin position="12"/>
        <end position="96"/>
    </location>
</feature>
<evidence type="ECO:0000259" key="1">
    <source>
        <dbReference type="Pfam" id="PF20680"/>
    </source>
</evidence>
<gene>
    <name evidence="2" type="ORF">BN4615_P154</name>
</gene>
<dbReference type="EMBL" id="LT559118">
    <property type="protein sequence ID" value="SBO90640.1"/>
    <property type="molecule type" value="Genomic_DNA"/>
</dbReference>
<dbReference type="InterPro" id="IPR049202">
    <property type="entry name" value="DUF6817"/>
</dbReference>
<dbReference type="Pfam" id="PF20680">
    <property type="entry name" value="DUF6817"/>
    <property type="match status" value="1"/>
</dbReference>
<organism evidence="2">
    <name type="scientific">Nonomuraea gerenzanensis</name>
    <dbReference type="NCBI Taxonomy" id="93944"/>
    <lineage>
        <taxon>Bacteria</taxon>
        <taxon>Bacillati</taxon>
        <taxon>Actinomycetota</taxon>
        <taxon>Actinomycetes</taxon>
        <taxon>Streptosporangiales</taxon>
        <taxon>Streptosporangiaceae</taxon>
        <taxon>Nonomuraea</taxon>
    </lineage>
</organism>
<accession>A0A1M4DVQ3</accession>
<reference evidence="2" key="1">
    <citation type="submission" date="2016-04" db="EMBL/GenBank/DDBJ databases">
        <authorList>
            <person name="Evans L.H."/>
            <person name="Alamgir A."/>
            <person name="Owens N."/>
            <person name="Weber N.D."/>
            <person name="Virtaneva K."/>
            <person name="Barbian K."/>
            <person name="Babar A."/>
            <person name="Rosenke K."/>
        </authorList>
    </citation>
    <scope>NUCLEOTIDE SEQUENCE</scope>
    <source>
        <strain evidence="2">Nono1</strain>
    </source>
</reference>
<dbReference type="RefSeq" id="WP_225270075.1">
    <property type="nucleotide sequence ID" value="NZ_CP084058.1"/>
</dbReference>
<proteinExistence type="predicted"/>
<dbReference type="AlphaFoldDB" id="A0A1M4DVQ3"/>
<protein>
    <recommendedName>
        <fullName evidence="1">DUF6817 domain-containing protein</fullName>
    </recommendedName>
</protein>